<dbReference type="GO" id="GO:0006401">
    <property type="term" value="P:RNA catabolic process"/>
    <property type="evidence" value="ECO:0007669"/>
    <property type="project" value="TreeGrafter"/>
</dbReference>
<feature type="signal peptide" evidence="6">
    <location>
        <begin position="1"/>
        <end position="18"/>
    </location>
</feature>
<sequence>MVRSGFFLPLFGFGVVHASLYANSTRQNHTCWLDKPVLSCSQASFNLADLDTCCTETYGGLVVATQFWDTHTGMEKSGQLLPNNHWTIHGLWPDFCNGTFTQYCDLSRQYDPHPSPKTQNGEEDGTIVKPWNGTGVDDFIKDWGRQDLLDFMNSFWVSQGSPNKDFWAHEFSKHGTCYSTFDIPCYGPKYRKHQELIDFYDTAIRYYLSLPTFDWLAAEGITPSNKTSYSLDQISNALEKHYGAKPYIGCSGPEFKDTDAGKHSNDSGNTVLNEVWYFNHVYGPVRNANTSRIDSSSHSRCSQSDKAIWYYERAPESVKDVSKYKNAFE</sequence>
<evidence type="ECO:0000256" key="2">
    <source>
        <dbReference type="ARBA" id="ARBA00012571"/>
    </source>
</evidence>
<keyword evidence="8" id="KW-1185">Reference proteome</keyword>
<dbReference type="InterPro" id="IPR033130">
    <property type="entry name" value="RNase_T2_His_AS_2"/>
</dbReference>
<dbReference type="OrthoDB" id="435754at2759"/>
<dbReference type="InterPro" id="IPR018188">
    <property type="entry name" value="RNase_T2_His_AS_1"/>
</dbReference>
<evidence type="ECO:0000256" key="1">
    <source>
        <dbReference type="ARBA" id="ARBA00007469"/>
    </source>
</evidence>
<keyword evidence="6" id="KW-0732">Signal</keyword>
<comment type="caution">
    <text evidence="7">The sequence shown here is derived from an EMBL/GenBank/DDBJ whole genome shotgun (WGS) entry which is preliminary data.</text>
</comment>
<dbReference type="GO" id="GO:0005576">
    <property type="term" value="C:extracellular region"/>
    <property type="evidence" value="ECO:0007669"/>
    <property type="project" value="TreeGrafter"/>
</dbReference>
<dbReference type="Proteomes" id="UP000008837">
    <property type="component" value="Unassembled WGS sequence"/>
</dbReference>
<feature type="active site" evidence="4">
    <location>
        <position position="89"/>
    </location>
</feature>
<organism evidence="7 8">
    <name type="scientific">Malassezia globosa (strain ATCC MYA-4612 / CBS 7966)</name>
    <name type="common">Dandruff-associated fungus</name>
    <dbReference type="NCBI Taxonomy" id="425265"/>
    <lineage>
        <taxon>Eukaryota</taxon>
        <taxon>Fungi</taxon>
        <taxon>Dikarya</taxon>
        <taxon>Basidiomycota</taxon>
        <taxon>Ustilaginomycotina</taxon>
        <taxon>Malasseziomycetes</taxon>
        <taxon>Malasseziales</taxon>
        <taxon>Malasseziaceae</taxon>
        <taxon>Malassezia</taxon>
    </lineage>
</organism>
<dbReference type="VEuPathDB" id="FungiDB:MGL_3950"/>
<feature type="chain" id="PRO_5002725559" description="ribonuclease T2" evidence="6">
    <location>
        <begin position="19"/>
        <end position="329"/>
    </location>
</feature>
<evidence type="ECO:0000256" key="5">
    <source>
        <dbReference type="RuleBase" id="RU004328"/>
    </source>
</evidence>
<dbReference type="KEGG" id="mgl:MGL_3950"/>
<dbReference type="PROSITE" id="PS00531">
    <property type="entry name" value="RNASE_T2_2"/>
    <property type="match status" value="1"/>
</dbReference>
<dbReference type="GO" id="GO:0003723">
    <property type="term" value="F:RNA binding"/>
    <property type="evidence" value="ECO:0007669"/>
    <property type="project" value="InterPro"/>
</dbReference>
<dbReference type="SUPFAM" id="SSF55895">
    <property type="entry name" value="Ribonuclease Rh-like"/>
    <property type="match status" value="1"/>
</dbReference>
<proteinExistence type="inferred from homology"/>
<accession>A8QBX5</accession>
<gene>
    <name evidence="7" type="ORF">MGL_3950</name>
</gene>
<dbReference type="AlphaFoldDB" id="A8QBX5"/>
<dbReference type="InterPro" id="IPR001568">
    <property type="entry name" value="RNase_T2-like"/>
</dbReference>
<feature type="active site" evidence="4">
    <location>
        <position position="170"/>
    </location>
</feature>
<dbReference type="OMA" id="IWYYERT"/>
<dbReference type="PROSITE" id="PS00530">
    <property type="entry name" value="RNASE_T2_1"/>
    <property type="match status" value="1"/>
</dbReference>
<reference evidence="7 8" key="1">
    <citation type="journal article" date="2007" name="Proc. Natl. Acad. Sci. U.S.A.">
        <title>Dandruff-associated Malassezia genomes reveal convergent and divergent virulence traits shared with plant and human fungal pathogens.</title>
        <authorList>
            <person name="Xu J."/>
            <person name="Saunders C.W."/>
            <person name="Hu P."/>
            <person name="Grant R.A."/>
            <person name="Boekhout T."/>
            <person name="Kuramae E.E."/>
            <person name="Kronstad J.W."/>
            <person name="Deangelis Y.M."/>
            <person name="Reeder N.L."/>
            <person name="Johnstone K.R."/>
            <person name="Leland M."/>
            <person name="Fieno A.M."/>
            <person name="Begley W.M."/>
            <person name="Sun Y."/>
            <person name="Lacey M.P."/>
            <person name="Chaudhary T."/>
            <person name="Keough T."/>
            <person name="Chu L."/>
            <person name="Sears R."/>
            <person name="Yuan B."/>
            <person name="Dawson T.L.Jr."/>
        </authorList>
    </citation>
    <scope>NUCLEOTIDE SEQUENCE [LARGE SCALE GENOMIC DNA]</scope>
    <source>
        <strain evidence="8">ATCC MYA-4612 / CBS 7966</strain>
    </source>
</reference>
<name>A8QBX5_MALGO</name>
<evidence type="ECO:0000256" key="4">
    <source>
        <dbReference type="PIRSR" id="PIRSR633697-1"/>
    </source>
</evidence>
<comment type="similarity">
    <text evidence="1 5">Belongs to the RNase T2 family.</text>
</comment>
<dbReference type="InterPro" id="IPR036430">
    <property type="entry name" value="RNase_T2-like_sf"/>
</dbReference>
<dbReference type="EC" id="4.6.1.19" evidence="2"/>
<dbReference type="EMBL" id="AAYY01000016">
    <property type="protein sequence ID" value="EDP41742.1"/>
    <property type="molecule type" value="Genomic_DNA"/>
</dbReference>
<feature type="active site" evidence="4">
    <location>
        <position position="174"/>
    </location>
</feature>
<dbReference type="GeneID" id="5853262"/>
<dbReference type="PANTHER" id="PTHR11240:SF17">
    <property type="entry name" value="RIBONUCLEASE T2"/>
    <property type="match status" value="1"/>
</dbReference>
<dbReference type="InterPro" id="IPR033697">
    <property type="entry name" value="Ribonuclease_T2_eukaryotic"/>
</dbReference>
<dbReference type="PANTHER" id="PTHR11240">
    <property type="entry name" value="RIBONUCLEASE T2"/>
    <property type="match status" value="1"/>
</dbReference>
<dbReference type="Gene3D" id="3.90.730.10">
    <property type="entry name" value="Ribonuclease T2-like"/>
    <property type="match status" value="1"/>
</dbReference>
<dbReference type="InParanoid" id="A8QBX5"/>
<evidence type="ECO:0000313" key="8">
    <source>
        <dbReference type="Proteomes" id="UP000008837"/>
    </source>
</evidence>
<protein>
    <recommendedName>
        <fullName evidence="2">ribonuclease T2</fullName>
        <ecNumber evidence="2">4.6.1.19</ecNumber>
    </recommendedName>
</protein>
<dbReference type="STRING" id="425265.A8QBX5"/>
<keyword evidence="3" id="KW-1015">Disulfide bond</keyword>
<dbReference type="GO" id="GO:0033897">
    <property type="term" value="F:ribonuclease T2 activity"/>
    <property type="evidence" value="ECO:0007669"/>
    <property type="project" value="UniProtKB-EC"/>
</dbReference>
<evidence type="ECO:0000256" key="6">
    <source>
        <dbReference type="SAM" id="SignalP"/>
    </source>
</evidence>
<evidence type="ECO:0000256" key="3">
    <source>
        <dbReference type="ARBA" id="ARBA00023157"/>
    </source>
</evidence>
<dbReference type="CDD" id="cd01061">
    <property type="entry name" value="RNase_T2_euk"/>
    <property type="match status" value="1"/>
</dbReference>
<dbReference type="Pfam" id="PF00445">
    <property type="entry name" value="Ribonuclease_T2"/>
    <property type="match status" value="1"/>
</dbReference>
<dbReference type="RefSeq" id="XP_001728956.1">
    <property type="nucleotide sequence ID" value="XM_001728904.1"/>
</dbReference>
<evidence type="ECO:0000313" key="7">
    <source>
        <dbReference type="EMBL" id="EDP41742.1"/>
    </source>
</evidence>